<proteinExistence type="predicted"/>
<dbReference type="InParanoid" id="A0A0V0QW75"/>
<evidence type="ECO:0000313" key="3">
    <source>
        <dbReference type="EMBL" id="KRX06452.1"/>
    </source>
</evidence>
<evidence type="ECO:0000259" key="2">
    <source>
        <dbReference type="Pfam" id="PF09324"/>
    </source>
</evidence>
<protein>
    <submittedName>
        <fullName evidence="3">Armadillo-type fold</fullName>
    </submittedName>
</protein>
<accession>A0A0V0QW75</accession>
<gene>
    <name evidence="3" type="ORF">PPERSA_05065</name>
</gene>
<dbReference type="SUPFAM" id="SSF48371">
    <property type="entry name" value="ARM repeat"/>
    <property type="match status" value="1"/>
</dbReference>
<keyword evidence="4" id="KW-1185">Reference proteome</keyword>
<feature type="region of interest" description="Disordered" evidence="1">
    <location>
        <begin position="338"/>
        <end position="392"/>
    </location>
</feature>
<feature type="region of interest" description="Disordered" evidence="1">
    <location>
        <begin position="566"/>
        <end position="602"/>
    </location>
</feature>
<feature type="compositionally biased region" description="Basic and acidic residues" evidence="1">
    <location>
        <begin position="566"/>
        <end position="576"/>
    </location>
</feature>
<organism evidence="3 4">
    <name type="scientific">Pseudocohnilembus persalinus</name>
    <name type="common">Ciliate</name>
    <dbReference type="NCBI Taxonomy" id="266149"/>
    <lineage>
        <taxon>Eukaryota</taxon>
        <taxon>Sar</taxon>
        <taxon>Alveolata</taxon>
        <taxon>Ciliophora</taxon>
        <taxon>Intramacronucleata</taxon>
        <taxon>Oligohymenophorea</taxon>
        <taxon>Scuticociliatia</taxon>
        <taxon>Philasterida</taxon>
        <taxon>Pseudocohnilembidae</taxon>
        <taxon>Pseudocohnilembus</taxon>
    </lineage>
</organism>
<feature type="compositionally biased region" description="Polar residues" evidence="1">
    <location>
        <begin position="578"/>
        <end position="588"/>
    </location>
</feature>
<dbReference type="InterPro" id="IPR015403">
    <property type="entry name" value="Mon2/Sec7/BIG1-like_HDS"/>
</dbReference>
<reference evidence="3 4" key="1">
    <citation type="journal article" date="2015" name="Sci. Rep.">
        <title>Genome of the facultative scuticociliatosis pathogen Pseudocohnilembus persalinus provides insight into its virulence through horizontal gene transfer.</title>
        <authorList>
            <person name="Xiong J."/>
            <person name="Wang G."/>
            <person name="Cheng J."/>
            <person name="Tian M."/>
            <person name="Pan X."/>
            <person name="Warren A."/>
            <person name="Jiang C."/>
            <person name="Yuan D."/>
            <person name="Miao W."/>
        </authorList>
    </citation>
    <scope>NUCLEOTIDE SEQUENCE [LARGE SCALE GENOMIC DNA]</scope>
    <source>
        <strain evidence="3">36N120E</strain>
    </source>
</reference>
<dbReference type="AlphaFoldDB" id="A0A0V0QW75"/>
<evidence type="ECO:0000256" key="1">
    <source>
        <dbReference type="SAM" id="MobiDB-lite"/>
    </source>
</evidence>
<dbReference type="InterPro" id="IPR016024">
    <property type="entry name" value="ARM-type_fold"/>
</dbReference>
<dbReference type="Pfam" id="PF09324">
    <property type="entry name" value="Sec7-like_HDS"/>
    <property type="match status" value="1"/>
</dbReference>
<sequence length="897" mass="106235">MLEQLFENSPNYEDEQLKNMLDSLTDITYEDLENINKINSQTAKENISTQTNKKINNEAKTFSIDKMYKEEWSEENFQQKLFSPWKSIMNCRFADLKTIIMGQILKMIQNCGHLINHKGWTQILIIFQEISQDSDQPYINIDDNNMNYLSCDMFWNIADYIYKAQDIKQTHYTISNEEFAELIRTILSRIMSLCLDSHTEVRHSALHIFSTLIINNCSRLSGEFWSSVFQDMLFKLAQSIISKLKTLDDGEQAMVWQDTAKNLIQNISKILKKFFINFAYDHQNLNNLNYQIYSSNKKLKRNSNFASQNLKTLNKKQDNNGNHQSQNSPQINQFTVESNNNINNTDNNNNNSDIQSQQSSQRVIQMKDNQQKQAMDQSGNSHSSQNYQIQQNEQKQENYNEVLIFFYDIFIEIVNMQKYELILDSLKAFREIFNLRPYNSLKIKNNFQPVLDTLDNLFTTVPKNLKQVKIIVQKLSNEMCLFVSDFINLSSKIYLQIENFNEYLAFVMALFYKVIVFPKISDTTFNLVLNKIFYDDKEQFEIITQYVNLLNSSYYIKQENSQIKEYQNEDKEKDEQNYSENSDNLQTPKNQQQKQKDEQNTDGIEKQQLKKQYPQFKQNQHLLPQYFEDIFINFLTELFSSPKDDKFYDGIFKSILPCLVQFLNNKNMLEKEYTLQIIQFIFSCVETKIQEQYIHFQINEIKNQDSLWQLAIPKFIMVAQYYIENEKHVIDIFDILIKYFQDKANNQEQHEENKQELQSIGKISQEYSQKCLQILFSVCNSYFEDENTKDQVINNNLQNDSTQSEIQKNSKNLDFDQKQNNNNQLQKEKIILCLPFLLSRNREIIEDYLKSNPNNPNHLCINGYDQQLNSLVLEILDEIGEIMGIISIYNEEQQQEL</sequence>
<evidence type="ECO:0000313" key="4">
    <source>
        <dbReference type="Proteomes" id="UP000054937"/>
    </source>
</evidence>
<feature type="compositionally biased region" description="Polar residues" evidence="1">
    <location>
        <begin position="367"/>
        <end position="384"/>
    </location>
</feature>
<dbReference type="EMBL" id="LDAU01000096">
    <property type="protein sequence ID" value="KRX06452.1"/>
    <property type="molecule type" value="Genomic_DNA"/>
</dbReference>
<dbReference type="OrthoDB" id="292001at2759"/>
<comment type="caution">
    <text evidence="3">The sequence shown here is derived from an EMBL/GenBank/DDBJ whole genome shotgun (WGS) entry which is preliminary data.</text>
</comment>
<name>A0A0V0QW75_PSEPJ</name>
<feature type="compositionally biased region" description="Low complexity" evidence="1">
    <location>
        <begin position="338"/>
        <end position="361"/>
    </location>
</feature>
<dbReference type="Proteomes" id="UP000054937">
    <property type="component" value="Unassembled WGS sequence"/>
</dbReference>
<feature type="domain" description="Mon2/Sec7/BIG1-like HDS" evidence="2">
    <location>
        <begin position="67"/>
        <end position="140"/>
    </location>
</feature>